<keyword evidence="4" id="KW-0050">Antiport</keyword>
<evidence type="ECO:0000256" key="9">
    <source>
        <dbReference type="ARBA" id="ARBA00023065"/>
    </source>
</evidence>
<feature type="domain" description="RCK N-terminal" evidence="12">
    <location>
        <begin position="400"/>
        <end position="516"/>
    </location>
</feature>
<organism evidence="13 14">
    <name type="scientific">Hyphococcus aureus</name>
    <dbReference type="NCBI Taxonomy" id="2666033"/>
    <lineage>
        <taxon>Bacteria</taxon>
        <taxon>Pseudomonadati</taxon>
        <taxon>Pseudomonadota</taxon>
        <taxon>Alphaproteobacteria</taxon>
        <taxon>Parvularculales</taxon>
        <taxon>Parvularculaceae</taxon>
        <taxon>Hyphococcus</taxon>
    </lineage>
</organism>
<evidence type="ECO:0000256" key="5">
    <source>
        <dbReference type="ARBA" id="ARBA00022538"/>
    </source>
</evidence>
<sequence length="582" mass="61401">MAATESDFLIQSATYLGAAAVAVPLFNRLKLGSILGFLAAGVAVGPFGLNLLHQPEGVFHIAELGVVLFLFVIGLELSFSRLWSMRKQIFGLGAAQMTVTGAVIACLFVLAGVMPAPAAAIAGFSLAFSSTAFALQWMKDRGELNSAYGTQSFSVLLFQDLAVIPLLAAVPFVAGAGGGENSVDAAIKAAGVVAIVILVGKFGLDRVFRLVASSGSREAFAATALFVVALVSLSVGWAGLSMALGAFLAGALLAESSFKHQIETDIEPFRGLLLGLFFISIGMRLDLGIIAQQWLLVVGGAFGLVAVKSTILYALSRVMGAGRSNALKSAATLSQGGEFSFVIFTLGVSAALFTDGQASLMAAIVTLSMALTPLLYFGAKRLARDSAESADGLAEPEGGRNHAIIAGFGRMGQIISQVLQNSGVDIIAIDRNPGHIRNAERFGFKVYYGDGSRLDMLEAAGAADARAIILCMDDPKAVNAAVIILRERFPNVTILAVAHDRMHEIELRKLGPDVIVRETLESSILIAREALSRMGLEAGVIEDYIQQFRAIDRERLLAQIDSGPEAGRHFIHQPYKSPEKSA</sequence>
<dbReference type="InterPro" id="IPR006153">
    <property type="entry name" value="Cation/H_exchanger_TM"/>
</dbReference>
<feature type="transmembrane region" description="Helical" evidence="11">
    <location>
        <begin position="6"/>
        <end position="26"/>
    </location>
</feature>
<feature type="transmembrane region" description="Helical" evidence="11">
    <location>
        <begin position="89"/>
        <end position="110"/>
    </location>
</feature>
<keyword evidence="6 11" id="KW-0812">Transmembrane</keyword>
<dbReference type="SUPFAM" id="SSF51735">
    <property type="entry name" value="NAD(P)-binding Rossmann-fold domains"/>
    <property type="match status" value="1"/>
</dbReference>
<feature type="transmembrane region" description="Helical" evidence="11">
    <location>
        <begin position="186"/>
        <end position="204"/>
    </location>
</feature>
<evidence type="ECO:0000256" key="7">
    <source>
        <dbReference type="ARBA" id="ARBA00022958"/>
    </source>
</evidence>
<protein>
    <submittedName>
        <fullName evidence="13">Monovalent cation:proton antiporter-2 (CPA2) family protein</fullName>
    </submittedName>
</protein>
<evidence type="ECO:0000256" key="10">
    <source>
        <dbReference type="ARBA" id="ARBA00023136"/>
    </source>
</evidence>
<dbReference type="InterPro" id="IPR004771">
    <property type="entry name" value="K/H_exchanger"/>
</dbReference>
<keyword evidence="14" id="KW-1185">Reference proteome</keyword>
<proteinExistence type="inferred from homology"/>
<dbReference type="InterPro" id="IPR038770">
    <property type="entry name" value="Na+/solute_symporter_sf"/>
</dbReference>
<dbReference type="RefSeq" id="WP_379882719.1">
    <property type="nucleotide sequence ID" value="NZ_JBHPON010000002.1"/>
</dbReference>
<dbReference type="Pfam" id="PF00999">
    <property type="entry name" value="Na_H_Exchanger"/>
    <property type="match status" value="1"/>
</dbReference>
<feature type="transmembrane region" description="Helical" evidence="11">
    <location>
        <begin position="225"/>
        <end position="249"/>
    </location>
</feature>
<dbReference type="EMBL" id="JBHPON010000002">
    <property type="protein sequence ID" value="MFC6036053.1"/>
    <property type="molecule type" value="Genomic_DNA"/>
</dbReference>
<evidence type="ECO:0000256" key="8">
    <source>
        <dbReference type="ARBA" id="ARBA00022989"/>
    </source>
</evidence>
<feature type="transmembrane region" description="Helical" evidence="11">
    <location>
        <begin position="269"/>
        <end position="287"/>
    </location>
</feature>
<feature type="transmembrane region" description="Helical" evidence="11">
    <location>
        <begin position="58"/>
        <end position="77"/>
    </location>
</feature>
<keyword evidence="3" id="KW-0813">Transport</keyword>
<dbReference type="Proteomes" id="UP001596116">
    <property type="component" value="Unassembled WGS sequence"/>
</dbReference>
<reference evidence="13 14" key="1">
    <citation type="submission" date="2024-09" db="EMBL/GenBank/DDBJ databases">
        <authorList>
            <person name="Zhang Z.-H."/>
        </authorList>
    </citation>
    <scope>NUCLEOTIDE SEQUENCE [LARGE SCALE GENOMIC DNA]</scope>
    <source>
        <strain evidence="13 14">HHTR114</strain>
    </source>
</reference>
<feature type="transmembrane region" description="Helical" evidence="11">
    <location>
        <begin position="33"/>
        <end position="52"/>
    </location>
</feature>
<dbReference type="Pfam" id="PF02254">
    <property type="entry name" value="TrkA_N"/>
    <property type="match status" value="1"/>
</dbReference>
<keyword evidence="10 11" id="KW-0472">Membrane</keyword>
<dbReference type="Gene3D" id="3.40.50.720">
    <property type="entry name" value="NAD(P)-binding Rossmann-like Domain"/>
    <property type="match status" value="1"/>
</dbReference>
<dbReference type="Gene3D" id="1.20.1530.20">
    <property type="match status" value="1"/>
</dbReference>
<evidence type="ECO:0000256" key="4">
    <source>
        <dbReference type="ARBA" id="ARBA00022449"/>
    </source>
</evidence>
<dbReference type="PANTHER" id="PTHR46157">
    <property type="entry name" value="K(+) EFFLUX ANTIPORTER 3, CHLOROPLASTIC"/>
    <property type="match status" value="1"/>
</dbReference>
<dbReference type="PANTHER" id="PTHR46157:SF8">
    <property type="entry name" value="GLUTATHIONE-REGULATED POTASSIUM-EFFLUX SYSTEM PROTEIN"/>
    <property type="match status" value="1"/>
</dbReference>
<feature type="transmembrane region" description="Helical" evidence="11">
    <location>
        <begin position="116"/>
        <end position="135"/>
    </location>
</feature>
<dbReference type="InterPro" id="IPR036291">
    <property type="entry name" value="NAD(P)-bd_dom_sf"/>
</dbReference>
<comment type="similarity">
    <text evidence="2">Belongs to the monovalent cation:proton antiporter 2 (CPA2) transporter (TC 2.A.37) family.</text>
</comment>
<keyword evidence="5" id="KW-0633">Potassium transport</keyword>
<feature type="transmembrane region" description="Helical" evidence="11">
    <location>
        <begin position="294"/>
        <end position="315"/>
    </location>
</feature>
<feature type="transmembrane region" description="Helical" evidence="11">
    <location>
        <begin position="155"/>
        <end position="174"/>
    </location>
</feature>
<feature type="transmembrane region" description="Helical" evidence="11">
    <location>
        <begin position="360"/>
        <end position="379"/>
    </location>
</feature>
<accession>A0ABW1KZC6</accession>
<evidence type="ECO:0000313" key="14">
    <source>
        <dbReference type="Proteomes" id="UP001596116"/>
    </source>
</evidence>
<evidence type="ECO:0000313" key="13">
    <source>
        <dbReference type="EMBL" id="MFC6036053.1"/>
    </source>
</evidence>
<evidence type="ECO:0000256" key="3">
    <source>
        <dbReference type="ARBA" id="ARBA00022448"/>
    </source>
</evidence>
<comment type="caution">
    <text evidence="13">The sequence shown here is derived from an EMBL/GenBank/DDBJ whole genome shotgun (WGS) entry which is preliminary data.</text>
</comment>
<dbReference type="PROSITE" id="PS51201">
    <property type="entry name" value="RCK_N"/>
    <property type="match status" value="1"/>
</dbReference>
<evidence type="ECO:0000259" key="12">
    <source>
        <dbReference type="PROSITE" id="PS51201"/>
    </source>
</evidence>
<feature type="transmembrane region" description="Helical" evidence="11">
    <location>
        <begin position="335"/>
        <end position="353"/>
    </location>
</feature>
<comment type="subcellular location">
    <subcellularLocation>
        <location evidence="1">Membrane</location>
        <topology evidence="1">Multi-pass membrane protein</topology>
    </subcellularLocation>
</comment>
<keyword evidence="9" id="KW-0406">Ion transport</keyword>
<name>A0ABW1KZC6_9PROT</name>
<evidence type="ECO:0000256" key="1">
    <source>
        <dbReference type="ARBA" id="ARBA00004141"/>
    </source>
</evidence>
<gene>
    <name evidence="13" type="ORF">ACFMB1_10890</name>
</gene>
<evidence type="ECO:0000256" key="11">
    <source>
        <dbReference type="SAM" id="Phobius"/>
    </source>
</evidence>
<keyword evidence="8 11" id="KW-1133">Transmembrane helix</keyword>
<dbReference type="InterPro" id="IPR003148">
    <property type="entry name" value="RCK_N"/>
</dbReference>
<dbReference type="NCBIfam" id="TIGR00932">
    <property type="entry name" value="2a37"/>
    <property type="match status" value="1"/>
</dbReference>
<keyword evidence="7" id="KW-0630">Potassium</keyword>
<evidence type="ECO:0000256" key="6">
    <source>
        <dbReference type="ARBA" id="ARBA00022692"/>
    </source>
</evidence>
<evidence type="ECO:0000256" key="2">
    <source>
        <dbReference type="ARBA" id="ARBA00005551"/>
    </source>
</evidence>